<feature type="compositionally biased region" description="Acidic residues" evidence="5">
    <location>
        <begin position="262"/>
        <end position="271"/>
    </location>
</feature>
<feature type="region of interest" description="Disordered" evidence="5">
    <location>
        <begin position="1"/>
        <end position="51"/>
    </location>
</feature>
<dbReference type="InterPro" id="IPR013083">
    <property type="entry name" value="Znf_RING/FYVE/PHD"/>
</dbReference>
<protein>
    <recommendedName>
        <fullName evidence="6">RING-type domain-containing protein</fullName>
    </recommendedName>
</protein>
<evidence type="ECO:0000313" key="8">
    <source>
        <dbReference type="Proteomes" id="UP001165065"/>
    </source>
</evidence>
<evidence type="ECO:0000256" key="5">
    <source>
        <dbReference type="SAM" id="MobiDB-lite"/>
    </source>
</evidence>
<keyword evidence="8" id="KW-1185">Reference proteome</keyword>
<comment type="caution">
    <text evidence="7">The sequence shown here is derived from an EMBL/GenBank/DDBJ whole genome shotgun (WGS) entry which is preliminary data.</text>
</comment>
<dbReference type="InterPro" id="IPR001841">
    <property type="entry name" value="Znf_RING"/>
</dbReference>
<dbReference type="GO" id="GO:0008270">
    <property type="term" value="F:zinc ion binding"/>
    <property type="evidence" value="ECO:0007669"/>
    <property type="project" value="UniProtKB-KW"/>
</dbReference>
<dbReference type="InterPro" id="IPR058746">
    <property type="entry name" value="Znf_RING-type_Topors"/>
</dbReference>
<dbReference type="PROSITE" id="PS00518">
    <property type="entry name" value="ZF_RING_1"/>
    <property type="match status" value="1"/>
</dbReference>
<dbReference type="EMBL" id="BRYA01000195">
    <property type="protein sequence ID" value="GMI43596.1"/>
    <property type="molecule type" value="Genomic_DNA"/>
</dbReference>
<feature type="compositionally biased region" description="Low complexity" evidence="5">
    <location>
        <begin position="364"/>
        <end position="381"/>
    </location>
</feature>
<feature type="domain" description="RING-type" evidence="6">
    <location>
        <begin position="55"/>
        <end position="96"/>
    </location>
</feature>
<dbReference type="InterPro" id="IPR017907">
    <property type="entry name" value="Znf_RING_CS"/>
</dbReference>
<dbReference type="SMART" id="SM00184">
    <property type="entry name" value="RING"/>
    <property type="match status" value="1"/>
</dbReference>
<dbReference type="Proteomes" id="UP001165065">
    <property type="component" value="Unassembled WGS sequence"/>
</dbReference>
<dbReference type="PANTHER" id="PTHR47177">
    <property type="entry name" value="F18C1.6 PROTEIN"/>
    <property type="match status" value="1"/>
</dbReference>
<feature type="region of interest" description="Disordered" evidence="5">
    <location>
        <begin position="198"/>
        <end position="272"/>
    </location>
</feature>
<feature type="compositionally biased region" description="Polar residues" evidence="5">
    <location>
        <begin position="242"/>
        <end position="254"/>
    </location>
</feature>
<dbReference type="Pfam" id="PF13639">
    <property type="entry name" value="zf-RING_2"/>
    <property type="match status" value="1"/>
</dbReference>
<evidence type="ECO:0000313" key="7">
    <source>
        <dbReference type="EMBL" id="GMI43596.1"/>
    </source>
</evidence>
<evidence type="ECO:0000259" key="6">
    <source>
        <dbReference type="PROSITE" id="PS50089"/>
    </source>
</evidence>
<gene>
    <name evidence="7" type="ORF">TrCOL_g7372</name>
</gene>
<feature type="region of interest" description="Disordered" evidence="5">
    <location>
        <begin position="298"/>
        <end position="381"/>
    </location>
</feature>
<evidence type="ECO:0000256" key="2">
    <source>
        <dbReference type="ARBA" id="ARBA00022771"/>
    </source>
</evidence>
<feature type="region of interest" description="Disordered" evidence="5">
    <location>
        <begin position="109"/>
        <end position="139"/>
    </location>
</feature>
<dbReference type="AlphaFoldDB" id="A0A9W7LBF9"/>
<evidence type="ECO:0000256" key="3">
    <source>
        <dbReference type="ARBA" id="ARBA00022833"/>
    </source>
</evidence>
<feature type="compositionally biased region" description="Acidic residues" evidence="5">
    <location>
        <begin position="212"/>
        <end position="225"/>
    </location>
</feature>
<feature type="compositionally biased region" description="Low complexity" evidence="5">
    <location>
        <begin position="15"/>
        <end position="43"/>
    </location>
</feature>
<dbReference type="OrthoDB" id="1630758at2759"/>
<dbReference type="SUPFAM" id="SSF57850">
    <property type="entry name" value="RING/U-box"/>
    <property type="match status" value="1"/>
</dbReference>
<keyword evidence="3" id="KW-0862">Zinc</keyword>
<dbReference type="Gene3D" id="3.30.40.10">
    <property type="entry name" value="Zinc/RING finger domain, C3HC4 (zinc finger)"/>
    <property type="match status" value="1"/>
</dbReference>
<organism evidence="7 8">
    <name type="scientific">Triparma columacea</name>
    <dbReference type="NCBI Taxonomy" id="722753"/>
    <lineage>
        <taxon>Eukaryota</taxon>
        <taxon>Sar</taxon>
        <taxon>Stramenopiles</taxon>
        <taxon>Ochrophyta</taxon>
        <taxon>Bolidophyceae</taxon>
        <taxon>Parmales</taxon>
        <taxon>Triparmaceae</taxon>
        <taxon>Triparma</taxon>
    </lineage>
</organism>
<feature type="compositionally biased region" description="Low complexity" evidence="5">
    <location>
        <begin position="298"/>
        <end position="322"/>
    </location>
</feature>
<dbReference type="CDD" id="cd16574">
    <property type="entry name" value="RING-HC_Topors"/>
    <property type="match status" value="1"/>
</dbReference>
<accession>A0A9W7LBF9</accession>
<name>A0A9W7LBF9_9STRA</name>
<sequence length="381" mass="40814">MAPKKGKRNSTTTGSSSKKALSPKSKSASSPSPKASSSASSSSTPDGSPQTDVTCSICFEDVKKEDLTSIDSCKHLFCFSCIEQWSKHETTCPLCKAKFKQLNRVSLTKDGKTTKRKRGKTEKGVQMSKKVKPKSQHEDIPRSQFLAMLQQFGPPPPSVMRQLTELANRRPPPPGAPPLELLQMLDSVVRGAAGGRGTGIFLSSGRGNPFMDDSDDYDSDYDDEYHEGRYSSLSPPGIPGQPSRSFATNDNDPNAGSADNALEIDDSDDDAIPLQLRPSTLRSGELICLDSDDEQQATVSTLRTTQTTTTNTTTTTTSSTTSSRKRSSIRKKEDGDIVDLDANPGSPKAPEKKRVGGNDSGKNSSTTTTSTTSSSTTAGNR</sequence>
<evidence type="ECO:0000256" key="1">
    <source>
        <dbReference type="ARBA" id="ARBA00022723"/>
    </source>
</evidence>
<reference evidence="8" key="1">
    <citation type="journal article" date="2023" name="Commun. Biol.">
        <title>Genome analysis of Parmales, the sister group of diatoms, reveals the evolutionary specialization of diatoms from phago-mixotrophs to photoautotrophs.</title>
        <authorList>
            <person name="Ban H."/>
            <person name="Sato S."/>
            <person name="Yoshikawa S."/>
            <person name="Yamada K."/>
            <person name="Nakamura Y."/>
            <person name="Ichinomiya M."/>
            <person name="Sato N."/>
            <person name="Blanc-Mathieu R."/>
            <person name="Endo H."/>
            <person name="Kuwata A."/>
            <person name="Ogata H."/>
        </authorList>
    </citation>
    <scope>NUCLEOTIDE SEQUENCE [LARGE SCALE GENOMIC DNA]</scope>
</reference>
<proteinExistence type="predicted"/>
<keyword evidence="1" id="KW-0479">Metal-binding</keyword>
<dbReference type="PROSITE" id="PS50089">
    <property type="entry name" value="ZF_RING_2"/>
    <property type="match status" value="1"/>
</dbReference>
<dbReference type="PANTHER" id="PTHR47177:SF3">
    <property type="entry name" value="F18C1.6 PROTEIN"/>
    <property type="match status" value="1"/>
</dbReference>
<keyword evidence="2 4" id="KW-0863">Zinc-finger</keyword>
<evidence type="ECO:0000256" key="4">
    <source>
        <dbReference type="PROSITE-ProRule" id="PRU00175"/>
    </source>
</evidence>